<evidence type="ECO:0000313" key="2">
    <source>
        <dbReference type="Proteomes" id="UP001419084"/>
    </source>
</evidence>
<organism evidence="1 2">
    <name type="scientific">Lacrimispora amygdalina</name>
    <dbReference type="NCBI Taxonomy" id="253257"/>
    <lineage>
        <taxon>Bacteria</taxon>
        <taxon>Bacillati</taxon>
        <taxon>Bacillota</taxon>
        <taxon>Clostridia</taxon>
        <taxon>Lachnospirales</taxon>
        <taxon>Lachnospiraceae</taxon>
        <taxon>Lacrimispora</taxon>
    </lineage>
</organism>
<protein>
    <submittedName>
        <fullName evidence="1">Uncharacterized protein</fullName>
    </submittedName>
</protein>
<dbReference type="RefSeq" id="WP_346064362.1">
    <property type="nucleotide sequence ID" value="NZ_BRPJ01000002.1"/>
</dbReference>
<evidence type="ECO:0000313" key="1">
    <source>
        <dbReference type="EMBL" id="GLB28152.1"/>
    </source>
</evidence>
<proteinExistence type="predicted"/>
<reference evidence="1 2" key="1">
    <citation type="journal article" date="2024" name="Int. J. Syst. Evol. Microbiol.">
        <title>Lacrimispora brassicae sp. nov. isolated from fermented cabbage, and proposal of Clostridium indicum Gundawar et al. 2019 and Clostridium methoxybenzovorans Mechichi et al. 1999 as heterotypic synonyms of Lacrimispora amygdalina (Parshina et al. 2003) Haas and Blanchard 2020 and Lacrimispora indolis (McClung and McCoy 1957) Haas and Blanchard 2020, respectively.</title>
        <authorList>
            <person name="Kobayashi H."/>
            <person name="Tanizawa Y."/>
            <person name="Sakamoto M."/>
            <person name="Ohkuma M."/>
            <person name="Tohno M."/>
        </authorList>
    </citation>
    <scope>NUCLEOTIDE SEQUENCE [LARGE SCALE GENOMIC DNA]</scope>
    <source>
        <strain evidence="1 2">DSM 12857</strain>
    </source>
</reference>
<gene>
    <name evidence="1" type="ORF">LAD12857_00750</name>
</gene>
<comment type="caution">
    <text evidence="1">The sequence shown here is derived from an EMBL/GenBank/DDBJ whole genome shotgun (WGS) entry which is preliminary data.</text>
</comment>
<sequence>MKGYEAVAKISEIKAILSDAVKKSSRITEDCVCISLETICELAGYAHALQDYVIQNEIEKDKIYE</sequence>
<dbReference type="EMBL" id="BRPJ01000002">
    <property type="protein sequence ID" value="GLB28152.1"/>
    <property type="molecule type" value="Genomic_DNA"/>
</dbReference>
<dbReference type="Proteomes" id="UP001419084">
    <property type="component" value="Unassembled WGS sequence"/>
</dbReference>
<name>A0ABQ5M023_9FIRM</name>
<accession>A0ABQ5M023</accession>
<keyword evidence="2" id="KW-1185">Reference proteome</keyword>